<evidence type="ECO:0000256" key="1">
    <source>
        <dbReference type="ARBA" id="ARBA00022722"/>
    </source>
</evidence>
<accession>A0A2S4PKX1</accession>
<keyword evidence="1" id="KW-0540">Nuclease</keyword>
<protein>
    <submittedName>
        <fullName evidence="3">Uncharacterized protein</fullName>
    </submittedName>
</protein>
<dbReference type="Proteomes" id="UP000237438">
    <property type="component" value="Unassembled WGS sequence"/>
</dbReference>
<dbReference type="EMBL" id="PEDP01002444">
    <property type="protein sequence ID" value="POS82657.1"/>
    <property type="molecule type" value="Genomic_DNA"/>
</dbReference>
<dbReference type="GO" id="GO:0003723">
    <property type="term" value="F:RNA binding"/>
    <property type="evidence" value="ECO:0007669"/>
    <property type="project" value="InterPro"/>
</dbReference>
<comment type="caution">
    <text evidence="3">The sequence shown here is derived from an EMBL/GenBank/DDBJ whole genome shotgun (WGS) entry which is preliminary data.</text>
</comment>
<dbReference type="AlphaFoldDB" id="A0A2S4PKX1"/>
<reference evidence="3 4" key="1">
    <citation type="submission" date="2017-10" db="EMBL/GenBank/DDBJ databases">
        <title>Development of genomic resources for the powdery mildew, Erysiphe pulchra.</title>
        <authorList>
            <person name="Wadl P.A."/>
            <person name="Mack B.M."/>
            <person name="Moore G."/>
            <person name="Beltz S.B."/>
        </authorList>
    </citation>
    <scope>NUCLEOTIDE SEQUENCE [LARGE SCALE GENOMIC DNA]</scope>
    <source>
        <strain evidence="3">Cflorida</strain>
    </source>
</reference>
<dbReference type="Gene3D" id="3.10.450.30">
    <property type="entry name" value="Microbial ribonucleases"/>
    <property type="match status" value="2"/>
</dbReference>
<dbReference type="SUPFAM" id="SSF53933">
    <property type="entry name" value="Microbial ribonucleases"/>
    <property type="match status" value="1"/>
</dbReference>
<dbReference type="GO" id="GO:0004540">
    <property type="term" value="F:RNA nuclease activity"/>
    <property type="evidence" value="ECO:0007669"/>
    <property type="project" value="InterPro"/>
</dbReference>
<name>A0A2S4PKX1_9PEZI</name>
<dbReference type="InterPro" id="IPR016191">
    <property type="entry name" value="Ribonuclease/ribotoxin"/>
</dbReference>
<evidence type="ECO:0000256" key="2">
    <source>
        <dbReference type="ARBA" id="ARBA00022801"/>
    </source>
</evidence>
<keyword evidence="2" id="KW-0378">Hydrolase</keyword>
<dbReference type="GO" id="GO:0016787">
    <property type="term" value="F:hydrolase activity"/>
    <property type="evidence" value="ECO:0007669"/>
    <property type="project" value="UniProtKB-KW"/>
</dbReference>
<evidence type="ECO:0000313" key="4">
    <source>
        <dbReference type="Proteomes" id="UP000237438"/>
    </source>
</evidence>
<gene>
    <name evidence="3" type="ORF">EPUL_004039</name>
</gene>
<proteinExistence type="predicted"/>
<sequence>MTTFRVVFTRDSDEVVGVVSKITTNDYTKCIRRDNSYIGSSHLESEDFNGFLCGNRFFADEIIQQSLALAQTSVQGSSIYPYPYFGLLYPADEGFLMWPIMRGKKLYKSGKTAHIGPFYLILNKERLFVDVVVSGYGKNFLRCIRSRQAPKAPASDPHSKLFVQPPKPGYLCGKTFFDNKVLEDAAKIAKKHASKVVKSKFPQSYSGHPYYKPCLIWPLLKDGNIYRRGMKAPYRLILTPNYEVMSVAILVKNEFKACDKKIIKSKKKHDESDYHCFKQNLSYQQLVDAAEKACVQMNSAVTNHFPAGYEGPKFNSEGPYFTYPAVQ</sequence>
<evidence type="ECO:0000313" key="3">
    <source>
        <dbReference type="EMBL" id="POS82657.1"/>
    </source>
</evidence>
<organism evidence="3 4">
    <name type="scientific">Erysiphe pulchra</name>
    <dbReference type="NCBI Taxonomy" id="225359"/>
    <lineage>
        <taxon>Eukaryota</taxon>
        <taxon>Fungi</taxon>
        <taxon>Dikarya</taxon>
        <taxon>Ascomycota</taxon>
        <taxon>Pezizomycotina</taxon>
        <taxon>Leotiomycetes</taxon>
        <taxon>Erysiphales</taxon>
        <taxon>Erysiphaceae</taxon>
        <taxon>Erysiphe</taxon>
    </lineage>
</organism>
<keyword evidence="4" id="KW-1185">Reference proteome</keyword>
<dbReference type="OrthoDB" id="5425539at2759"/>